<reference evidence="7" key="1">
    <citation type="submission" date="2021-11" db="EMBL/GenBank/DDBJ databases">
        <title>Citrobacter meridianamericanus sp. nov. isolated from soil.</title>
        <authorList>
            <person name="Furlan J.P.R."/>
            <person name="Stehling E.G."/>
        </authorList>
    </citation>
    <scope>NUCLEOTIDE SEQUENCE</scope>
    <source>
        <strain evidence="7">BR102</strain>
    </source>
</reference>
<dbReference type="SUPFAM" id="SSF49401">
    <property type="entry name" value="Bacterial adhesins"/>
    <property type="match status" value="1"/>
</dbReference>
<comment type="similarity">
    <text evidence="2">Belongs to the fimbrial protein family.</text>
</comment>
<evidence type="ECO:0000256" key="1">
    <source>
        <dbReference type="ARBA" id="ARBA00004561"/>
    </source>
</evidence>
<comment type="subcellular location">
    <subcellularLocation>
        <location evidence="1">Fimbrium</location>
    </subcellularLocation>
</comment>
<proteinExistence type="inferred from homology"/>
<dbReference type="Pfam" id="PF00419">
    <property type="entry name" value="Fimbrial"/>
    <property type="match status" value="1"/>
</dbReference>
<evidence type="ECO:0000256" key="3">
    <source>
        <dbReference type="ARBA" id="ARBA00022729"/>
    </source>
</evidence>
<feature type="signal peptide" evidence="5">
    <location>
        <begin position="1"/>
        <end position="24"/>
    </location>
</feature>
<dbReference type="InterPro" id="IPR008966">
    <property type="entry name" value="Adhesion_dom_sf"/>
</dbReference>
<protein>
    <submittedName>
        <fullName evidence="7">Type 1 fimbrial protein</fullName>
    </submittedName>
</protein>
<evidence type="ECO:0000256" key="2">
    <source>
        <dbReference type="ARBA" id="ARBA00006671"/>
    </source>
</evidence>
<dbReference type="InterPro" id="IPR050263">
    <property type="entry name" value="Bact_Fimbrial_Adh_Pro"/>
</dbReference>
<organism evidence="7 8">
    <name type="scientific">Citrobacter meridianamericanus</name>
    <dbReference type="NCBI Taxonomy" id="2894201"/>
    <lineage>
        <taxon>Bacteria</taxon>
        <taxon>Pseudomonadati</taxon>
        <taxon>Pseudomonadota</taxon>
        <taxon>Gammaproteobacteria</taxon>
        <taxon>Enterobacterales</taxon>
        <taxon>Enterobacteriaceae</taxon>
        <taxon>Citrobacter</taxon>
    </lineage>
</organism>
<evidence type="ECO:0000313" key="8">
    <source>
        <dbReference type="Proteomes" id="UP001139290"/>
    </source>
</evidence>
<keyword evidence="3 5" id="KW-0732">Signal</keyword>
<dbReference type="InterPro" id="IPR036937">
    <property type="entry name" value="Adhesion_dom_fimbrial_sf"/>
</dbReference>
<feature type="domain" description="Fimbrial-type adhesion" evidence="6">
    <location>
        <begin position="43"/>
        <end position="198"/>
    </location>
</feature>
<evidence type="ECO:0000313" key="7">
    <source>
        <dbReference type="EMBL" id="MCO5781430.1"/>
    </source>
</evidence>
<evidence type="ECO:0000256" key="4">
    <source>
        <dbReference type="ARBA" id="ARBA00023263"/>
    </source>
</evidence>
<dbReference type="Proteomes" id="UP001139290">
    <property type="component" value="Unassembled WGS sequence"/>
</dbReference>
<sequence>MISSYIKRLYIVLASLMITVSVNARALDSLAIDGEHGTLNVIGELVEGACWIDNGSVYQQIELGEVNFAELADENANIQPRRFFIALRDCIYYSGDMRDARNGNLTTNSMQPIVKISFTTVQEQEQKNVIEVEGMAQGISLRLSDSQYRPVYLNDNNRPYVINSINDKLIYNVQVVRNNHKLIAGPYRATLNFKLDYD</sequence>
<dbReference type="EMBL" id="JAJJVQ010000002">
    <property type="protein sequence ID" value="MCO5781430.1"/>
    <property type="molecule type" value="Genomic_DNA"/>
</dbReference>
<keyword evidence="8" id="KW-1185">Reference proteome</keyword>
<name>A0ABT1B756_9ENTR</name>
<dbReference type="PANTHER" id="PTHR33420:SF3">
    <property type="entry name" value="FIMBRIAL SUBUNIT ELFA"/>
    <property type="match status" value="1"/>
</dbReference>
<accession>A0ABT1B756</accession>
<gene>
    <name evidence="7" type="ORF">LOD26_08820</name>
</gene>
<comment type="caution">
    <text evidence="7">The sequence shown here is derived from an EMBL/GenBank/DDBJ whole genome shotgun (WGS) entry which is preliminary data.</text>
</comment>
<dbReference type="InterPro" id="IPR000259">
    <property type="entry name" value="Adhesion_dom_fimbrial"/>
</dbReference>
<keyword evidence="4" id="KW-0281">Fimbrium</keyword>
<evidence type="ECO:0000259" key="6">
    <source>
        <dbReference type="Pfam" id="PF00419"/>
    </source>
</evidence>
<evidence type="ECO:0000256" key="5">
    <source>
        <dbReference type="SAM" id="SignalP"/>
    </source>
</evidence>
<dbReference type="Gene3D" id="2.60.40.1090">
    <property type="entry name" value="Fimbrial-type adhesion domain"/>
    <property type="match status" value="1"/>
</dbReference>
<dbReference type="PANTHER" id="PTHR33420">
    <property type="entry name" value="FIMBRIAL SUBUNIT ELFA-RELATED"/>
    <property type="match status" value="1"/>
</dbReference>
<feature type="chain" id="PRO_5045720336" evidence="5">
    <location>
        <begin position="25"/>
        <end position="198"/>
    </location>
</feature>